<evidence type="ECO:0000259" key="2">
    <source>
        <dbReference type="Pfam" id="PF13609"/>
    </source>
</evidence>
<evidence type="ECO:0000256" key="1">
    <source>
        <dbReference type="SAM" id="SignalP"/>
    </source>
</evidence>
<dbReference type="SUPFAM" id="SSF56935">
    <property type="entry name" value="Porins"/>
    <property type="match status" value="2"/>
</dbReference>
<feature type="signal peptide" evidence="1">
    <location>
        <begin position="1"/>
        <end position="19"/>
    </location>
</feature>
<dbReference type="Gene3D" id="2.40.160.10">
    <property type="entry name" value="Porin"/>
    <property type="match status" value="1"/>
</dbReference>
<dbReference type="InterPro" id="IPR023614">
    <property type="entry name" value="Porin_dom_sf"/>
</dbReference>
<evidence type="ECO:0000313" key="3">
    <source>
        <dbReference type="EMBL" id="PUB11605.1"/>
    </source>
</evidence>
<keyword evidence="4" id="KW-1185">Reference proteome</keyword>
<protein>
    <submittedName>
        <fullName evidence="3">Porin-like protein</fullName>
    </submittedName>
</protein>
<dbReference type="InterPro" id="IPR033900">
    <property type="entry name" value="Gram_neg_porin_domain"/>
</dbReference>
<proteinExistence type="predicted"/>
<dbReference type="Pfam" id="PF13609">
    <property type="entry name" value="Porin_4"/>
    <property type="match status" value="1"/>
</dbReference>
<dbReference type="OrthoDB" id="7874340at2"/>
<dbReference type="EMBL" id="QBUD01000013">
    <property type="protein sequence ID" value="PUB11605.1"/>
    <property type="molecule type" value="Genomic_DNA"/>
</dbReference>
<dbReference type="AlphaFoldDB" id="A0A2T6KA32"/>
<dbReference type="Proteomes" id="UP000244523">
    <property type="component" value="Unassembled WGS sequence"/>
</dbReference>
<accession>A0A2T6KA32</accession>
<gene>
    <name evidence="3" type="ORF">C8N45_113124</name>
</gene>
<sequence>MKSILLTTTAIVAFAGAAAADGHTSVAHSLSATLGYNDTENAFDDNELGFYWEGNLTTTATAALDNGLTAGAYFEIEVAGDNDGINDDGGNILESSDFVLSLTSDMAGLYYGDTGRAAEQYWVSAGDMESDGVSTGSDSAVIRGDVDFGAYQASVSYIIDEETDSEEQLSFGAAADFGVVSLTVAYQEETDFADSDGDFSGDEILGVSATGSFAGATLTVAYADNTTADSQSTGVKVAYPFGPVTATAYYVDEAGTDLPDEDPNYGVNVAYADGPIAAAVDFQDDQGTTITALDVSYDVGNGITAFAGYEVNDLESGADYADEFYVAGTFDLGGGASVLVSYAEGEDNADDEIGAGEYQEGTTVELNFAF</sequence>
<dbReference type="GO" id="GO:0015288">
    <property type="term" value="F:porin activity"/>
    <property type="evidence" value="ECO:0007669"/>
    <property type="project" value="InterPro"/>
</dbReference>
<organism evidence="3 4">
    <name type="scientific">Yoonia sediminilitoris</name>
    <dbReference type="NCBI Taxonomy" id="1286148"/>
    <lineage>
        <taxon>Bacteria</taxon>
        <taxon>Pseudomonadati</taxon>
        <taxon>Pseudomonadota</taxon>
        <taxon>Alphaproteobacteria</taxon>
        <taxon>Rhodobacterales</taxon>
        <taxon>Paracoccaceae</taxon>
        <taxon>Yoonia</taxon>
    </lineage>
</organism>
<feature type="chain" id="PRO_5015687711" evidence="1">
    <location>
        <begin position="20"/>
        <end position="370"/>
    </location>
</feature>
<dbReference type="RefSeq" id="WP_108387810.1">
    <property type="nucleotide sequence ID" value="NZ_QBUD01000013.1"/>
</dbReference>
<feature type="domain" description="Porin" evidence="2">
    <location>
        <begin position="7"/>
        <end position="252"/>
    </location>
</feature>
<reference evidence="3 4" key="1">
    <citation type="submission" date="2018-04" db="EMBL/GenBank/DDBJ databases">
        <title>Genomic Encyclopedia of Archaeal and Bacterial Type Strains, Phase II (KMG-II): from individual species to whole genera.</title>
        <authorList>
            <person name="Goeker M."/>
        </authorList>
    </citation>
    <scope>NUCLEOTIDE SEQUENCE [LARGE SCALE GENOMIC DNA]</scope>
    <source>
        <strain evidence="3 4">DSM 29955</strain>
    </source>
</reference>
<name>A0A2T6KA32_9RHOB</name>
<evidence type="ECO:0000313" key="4">
    <source>
        <dbReference type="Proteomes" id="UP000244523"/>
    </source>
</evidence>
<dbReference type="GO" id="GO:0016020">
    <property type="term" value="C:membrane"/>
    <property type="evidence" value="ECO:0007669"/>
    <property type="project" value="InterPro"/>
</dbReference>
<comment type="caution">
    <text evidence="3">The sequence shown here is derived from an EMBL/GenBank/DDBJ whole genome shotgun (WGS) entry which is preliminary data.</text>
</comment>
<keyword evidence="1" id="KW-0732">Signal</keyword>